<dbReference type="PANTHER" id="PTHR24170">
    <property type="entry name" value="ANKYRIN REPEAT DOMAIN-CONTAINING PROTEIN 27"/>
    <property type="match status" value="1"/>
</dbReference>
<feature type="domain" description="VPS9" evidence="1">
    <location>
        <begin position="239"/>
        <end position="388"/>
    </location>
</feature>
<dbReference type="PROSITE" id="PS51205">
    <property type="entry name" value="VPS9"/>
    <property type="match status" value="1"/>
</dbReference>
<dbReference type="Proteomes" id="UP000054359">
    <property type="component" value="Unassembled WGS sequence"/>
</dbReference>
<dbReference type="InterPro" id="IPR003123">
    <property type="entry name" value="VPS9"/>
</dbReference>
<dbReference type="SMART" id="SM00167">
    <property type="entry name" value="VPS9"/>
    <property type="match status" value="1"/>
</dbReference>
<sequence>MALMFDDLEANPFFNALQTKFVHKFKELQRNLWLICVPCGKSLKGLSITQDFVDYHVLKPSPFFKSHFITTDANSKGSFEIDEGTIKTPSGSVKILMEETAYNEDYKPYRILIIERPLCSSEKKVELQSVDVSNKDFILSEIECTLFLESFPGSADILKMLDKKIRVFNSSYMVLPQYLEDAAAKLRSISCSAAEEFCRLLKHTSFDLFSNKKLSAVVENYVLCHVHDKVFPVIKKYCHEEDKKLMQKLLSLYESYVTPDQLGVREPFCCQTPSAVVELASLNSRNSPSEKLNCLITTLELLNQDIEHFLFENCYPVSKDTPRLTSDDLIPLLVGVIIQARPQYLVSNLYYMQNFCWEMSSVDKYGFSLVTFQAAKEYLKCNEFDFLKPSSRKIKKELSLGELMEVAVEMQNNTKPSVEPKPAQCQSPIDHQLENVTKMIEASTRELREWTRPKDSSSFVKKKITKINAEENVGDFLSSLRQSSLGISYGKQS</sequence>
<dbReference type="OMA" id="VCIPQTA"/>
<dbReference type="GO" id="GO:0005886">
    <property type="term" value="C:plasma membrane"/>
    <property type="evidence" value="ECO:0007669"/>
    <property type="project" value="TreeGrafter"/>
</dbReference>
<accession>A0A087TCR0</accession>
<keyword evidence="3" id="KW-1185">Reference proteome</keyword>
<dbReference type="GO" id="GO:0030133">
    <property type="term" value="C:transport vesicle"/>
    <property type="evidence" value="ECO:0007669"/>
    <property type="project" value="TreeGrafter"/>
</dbReference>
<proteinExistence type="predicted"/>
<protein>
    <submittedName>
        <fullName evidence="2">Ankyrin repeat domain-containing protein 27</fullName>
    </submittedName>
</protein>
<dbReference type="InterPro" id="IPR037191">
    <property type="entry name" value="VPS9_dom_sf"/>
</dbReference>
<gene>
    <name evidence="2" type="ORF">X975_04583</name>
</gene>
<dbReference type="GO" id="GO:0005085">
    <property type="term" value="F:guanyl-nucleotide exchange factor activity"/>
    <property type="evidence" value="ECO:0007669"/>
    <property type="project" value="TreeGrafter"/>
</dbReference>
<dbReference type="STRING" id="407821.A0A087TCR0"/>
<dbReference type="GO" id="GO:0005770">
    <property type="term" value="C:late endosome"/>
    <property type="evidence" value="ECO:0007669"/>
    <property type="project" value="TreeGrafter"/>
</dbReference>
<dbReference type="Gene3D" id="1.20.1050.80">
    <property type="entry name" value="VPS9 domain"/>
    <property type="match status" value="1"/>
</dbReference>
<dbReference type="OrthoDB" id="411646at2759"/>
<reference evidence="2 3" key="1">
    <citation type="submission" date="2013-11" db="EMBL/GenBank/DDBJ databases">
        <title>Genome sequencing of Stegodyphus mimosarum.</title>
        <authorList>
            <person name="Bechsgaard J."/>
        </authorList>
    </citation>
    <scope>NUCLEOTIDE SEQUENCE [LARGE SCALE GENOMIC DNA]</scope>
</reference>
<dbReference type="InterPro" id="IPR051248">
    <property type="entry name" value="UPF0507/Ank_repeat_27"/>
</dbReference>
<evidence type="ECO:0000259" key="1">
    <source>
        <dbReference type="PROSITE" id="PS51205"/>
    </source>
</evidence>
<organism evidence="2 3">
    <name type="scientific">Stegodyphus mimosarum</name>
    <name type="common">African social velvet spider</name>
    <dbReference type="NCBI Taxonomy" id="407821"/>
    <lineage>
        <taxon>Eukaryota</taxon>
        <taxon>Metazoa</taxon>
        <taxon>Ecdysozoa</taxon>
        <taxon>Arthropoda</taxon>
        <taxon>Chelicerata</taxon>
        <taxon>Arachnida</taxon>
        <taxon>Araneae</taxon>
        <taxon>Araneomorphae</taxon>
        <taxon>Entelegynae</taxon>
        <taxon>Eresoidea</taxon>
        <taxon>Eresidae</taxon>
        <taxon>Stegodyphus</taxon>
    </lineage>
</organism>
<evidence type="ECO:0000313" key="3">
    <source>
        <dbReference type="Proteomes" id="UP000054359"/>
    </source>
</evidence>
<dbReference type="Pfam" id="PF02204">
    <property type="entry name" value="VPS9"/>
    <property type="match status" value="1"/>
</dbReference>
<dbReference type="EMBL" id="KK114620">
    <property type="protein sequence ID" value="KFM62899.1"/>
    <property type="molecule type" value="Genomic_DNA"/>
</dbReference>
<dbReference type="PANTHER" id="PTHR24170:SF1">
    <property type="entry name" value="DOMAIN PROTEIN, PUTATIVE (AFU_ORTHOLOGUE AFUA_1G09870)-RELATED"/>
    <property type="match status" value="1"/>
</dbReference>
<dbReference type="GO" id="GO:0045022">
    <property type="term" value="P:early endosome to late endosome transport"/>
    <property type="evidence" value="ECO:0007669"/>
    <property type="project" value="TreeGrafter"/>
</dbReference>
<name>A0A087TCR0_STEMI</name>
<evidence type="ECO:0000313" key="2">
    <source>
        <dbReference type="EMBL" id="KFM62899.1"/>
    </source>
</evidence>
<dbReference type="GO" id="GO:0005769">
    <property type="term" value="C:early endosome"/>
    <property type="evidence" value="ECO:0007669"/>
    <property type="project" value="TreeGrafter"/>
</dbReference>
<dbReference type="GO" id="GO:0097422">
    <property type="term" value="C:tubular endosome"/>
    <property type="evidence" value="ECO:0007669"/>
    <property type="project" value="TreeGrafter"/>
</dbReference>
<dbReference type="SUPFAM" id="SSF109993">
    <property type="entry name" value="VPS9 domain"/>
    <property type="match status" value="1"/>
</dbReference>
<feature type="non-terminal residue" evidence="2">
    <location>
        <position position="493"/>
    </location>
</feature>
<dbReference type="GO" id="GO:0000149">
    <property type="term" value="F:SNARE binding"/>
    <property type="evidence" value="ECO:0007669"/>
    <property type="project" value="TreeGrafter"/>
</dbReference>
<dbReference type="AlphaFoldDB" id="A0A087TCR0"/>